<keyword evidence="11" id="KW-0406">Ion transport</keyword>
<evidence type="ECO:0000256" key="2">
    <source>
        <dbReference type="ARBA" id="ARBA00009810"/>
    </source>
</evidence>
<evidence type="ECO:0000256" key="18">
    <source>
        <dbReference type="ARBA" id="ARBA00072467"/>
    </source>
</evidence>
<dbReference type="PANTHER" id="PTHR32552">
    <property type="entry name" value="FERRICHROME IRON RECEPTOR-RELATED"/>
    <property type="match status" value="1"/>
</dbReference>
<dbReference type="EMBL" id="CVVU01000276">
    <property type="protein sequence ID" value="CRQ12411.1"/>
    <property type="molecule type" value="Genomic_DNA"/>
</dbReference>
<reference evidence="23" key="3">
    <citation type="submission" date="2015-08" db="EMBL/GenBank/DDBJ databases">
        <title>Pseudomonas aeruginosa strain CCBH4851 chromosome region.</title>
        <authorList>
            <person name="Silveira M.C."/>
            <person name="Carvalho-Assef A.P.D."/>
            <person name="Albano R.M."/>
        </authorList>
    </citation>
    <scope>NUCLEOTIDE SEQUENCE</scope>
    <source>
        <strain evidence="23">CCBH4851</strain>
    </source>
</reference>
<dbReference type="InterPro" id="IPR036942">
    <property type="entry name" value="Beta-barrel_TonB_sf"/>
</dbReference>
<dbReference type="EMBL" id="KT454971">
    <property type="protein sequence ID" value="ALI58709.1"/>
    <property type="molecule type" value="Genomic_DNA"/>
</dbReference>
<keyword evidence="9" id="KW-0862">Zinc</keyword>
<dbReference type="CDD" id="cd01347">
    <property type="entry name" value="ligand_gated_channel"/>
    <property type="match status" value="1"/>
</dbReference>
<evidence type="ECO:0000256" key="19">
    <source>
        <dbReference type="PROSITE-ProRule" id="PRU01360"/>
    </source>
</evidence>
<evidence type="ECO:0000256" key="13">
    <source>
        <dbReference type="ARBA" id="ARBA00023112"/>
    </source>
</evidence>
<dbReference type="Gene3D" id="3.55.50.30">
    <property type="match status" value="1"/>
</dbReference>
<dbReference type="GO" id="GO:0015891">
    <property type="term" value="P:siderophore transport"/>
    <property type="evidence" value="ECO:0007669"/>
    <property type="project" value="InterPro"/>
</dbReference>
<keyword evidence="6" id="KW-0533">Nickel</keyword>
<comment type="subcellular location">
    <subcellularLocation>
        <location evidence="1 19">Cell outer membrane</location>
        <topology evidence="1 19">Multi-pass membrane protein</topology>
    </subcellularLocation>
</comment>
<dbReference type="InterPro" id="IPR037066">
    <property type="entry name" value="Plug_dom_sf"/>
</dbReference>
<dbReference type="RefSeq" id="WP_003113289.1">
    <property type="nucleotide sequence ID" value="NZ_BSAO01000067.1"/>
</dbReference>
<comment type="function">
    <text evidence="17">Transports the metallophore pseudopaline, which is involved in the acquisition of nickel and zinc, and thus enables bacterial growth inside the host, where metal access is limited. Is probably involved in the import of pseudopaline-metal complexes.</text>
</comment>
<evidence type="ECO:0000256" key="17">
    <source>
        <dbReference type="ARBA" id="ARBA00056786"/>
    </source>
</evidence>
<evidence type="ECO:0000313" key="27">
    <source>
        <dbReference type="Proteomes" id="UP000194857"/>
    </source>
</evidence>
<dbReference type="SMART" id="SM00965">
    <property type="entry name" value="STN"/>
    <property type="match status" value="1"/>
</dbReference>
<dbReference type="Pfam" id="PF07715">
    <property type="entry name" value="Plug"/>
    <property type="match status" value="1"/>
</dbReference>
<dbReference type="GO" id="GO:0009279">
    <property type="term" value="C:cell outer membrane"/>
    <property type="evidence" value="ECO:0007669"/>
    <property type="project" value="UniProtKB-SubCell"/>
</dbReference>
<dbReference type="PATRIC" id="fig|287.1484.peg.6224"/>
<evidence type="ECO:0000313" key="25">
    <source>
        <dbReference type="EMBL" id="OTI61687.1"/>
    </source>
</evidence>
<evidence type="ECO:0007829" key="28">
    <source>
        <dbReference type="PDB" id="8B43"/>
    </source>
</evidence>
<keyword evidence="13" id="KW-0921">Nickel transport</keyword>
<dbReference type="Gene3D" id="2.40.170.20">
    <property type="entry name" value="TonB-dependent receptor, beta-barrel domain"/>
    <property type="match status" value="1"/>
</dbReference>
<keyword evidence="10" id="KW-0408">Iron</keyword>
<evidence type="ECO:0000256" key="10">
    <source>
        <dbReference type="ARBA" id="ARBA00023004"/>
    </source>
</evidence>
<dbReference type="GO" id="GO:0015675">
    <property type="term" value="P:nickel cation transport"/>
    <property type="evidence" value="ECO:0007669"/>
    <property type="project" value="UniProtKB-KW"/>
</dbReference>
<accession>A0A0C7CQY7</accession>
<feature type="domain" description="Secretin/TonB short N-terminal" evidence="22">
    <location>
        <begin position="78"/>
        <end position="129"/>
    </location>
</feature>
<protein>
    <recommendedName>
        <fullName evidence="18">Metal-pseudopaline receptor CntO</fullName>
    </recommendedName>
</protein>
<gene>
    <name evidence="23" type="primary">fhuA</name>
    <name evidence="24" type="synonym">fhuA_4</name>
    <name evidence="25" type="ORF">CAZ10_13360</name>
    <name evidence="23" type="ORF">CCBH4851_00003</name>
    <name evidence="24" type="ORF">PAERUG_P19_London_7_VIM_2_05_10_06837</name>
</gene>
<proteinExistence type="evidence at protein level"/>
<keyword evidence="16 19" id="KW-0998">Cell outer membrane</keyword>
<dbReference type="Pfam" id="PF00593">
    <property type="entry name" value="TonB_dep_Rec_b-barrel"/>
    <property type="match status" value="1"/>
</dbReference>
<comment type="similarity">
    <text evidence="2 19 20">Belongs to the TonB-dependent receptor family.</text>
</comment>
<keyword evidence="4 19" id="KW-1134">Transmembrane beta strand</keyword>
<keyword evidence="3 19" id="KW-0813">Transport</keyword>
<dbReference type="Proteomes" id="UP000045039">
    <property type="component" value="Unassembled WGS sequence"/>
</dbReference>
<evidence type="ECO:0000313" key="26">
    <source>
        <dbReference type="Proteomes" id="UP000045039"/>
    </source>
</evidence>
<evidence type="ECO:0000256" key="6">
    <source>
        <dbReference type="ARBA" id="ARBA00022596"/>
    </source>
</evidence>
<evidence type="ECO:0000256" key="7">
    <source>
        <dbReference type="ARBA" id="ARBA00022692"/>
    </source>
</evidence>
<evidence type="ECO:0000256" key="20">
    <source>
        <dbReference type="RuleBase" id="RU003357"/>
    </source>
</evidence>
<dbReference type="InterPro" id="IPR000531">
    <property type="entry name" value="Beta-barrel_TonB"/>
</dbReference>
<evidence type="ECO:0000313" key="24">
    <source>
        <dbReference type="EMBL" id="CRQ12411.1"/>
    </source>
</evidence>
<dbReference type="InterPro" id="IPR010105">
    <property type="entry name" value="TonB_sidphr_rcpt"/>
</dbReference>
<dbReference type="PDB" id="8B43">
    <property type="method" value="X-ray"/>
    <property type="resolution" value="2.49 A"/>
    <property type="chains" value="A=1-820"/>
</dbReference>
<name>A0A0C7CQY7_PSEAI</name>
<keyword evidence="9" id="KW-0864">Zinc transport</keyword>
<evidence type="ECO:0000256" key="1">
    <source>
        <dbReference type="ARBA" id="ARBA00004571"/>
    </source>
</evidence>
<evidence type="ECO:0000313" key="23">
    <source>
        <dbReference type="EMBL" id="ALI58709.1"/>
    </source>
</evidence>
<dbReference type="GO" id="GO:0015344">
    <property type="term" value="F:siderophore uptake transmembrane transporter activity"/>
    <property type="evidence" value="ECO:0007669"/>
    <property type="project" value="TreeGrafter"/>
</dbReference>
<dbReference type="AlphaFoldDB" id="A0A0C7CQY7"/>
<evidence type="ECO:0000256" key="16">
    <source>
        <dbReference type="ARBA" id="ARBA00023237"/>
    </source>
</evidence>
<dbReference type="Gene3D" id="2.170.130.10">
    <property type="entry name" value="TonB-dependent receptor, plug domain"/>
    <property type="match status" value="1"/>
</dbReference>
<evidence type="ECO:0000256" key="12">
    <source>
        <dbReference type="ARBA" id="ARBA00023077"/>
    </source>
</evidence>
<reference evidence="24" key="2">
    <citation type="submission" date="2015-06" db="EMBL/GenBank/DDBJ databases">
        <authorList>
            <person name="Radhakrishnan R."/>
            <person name="Underwood A."/>
            <person name="Al-Shahib A."/>
        </authorList>
    </citation>
    <scope>NUCLEOTIDE SEQUENCE</scope>
    <source>
        <strain evidence="24">P19_London_7_VIM_2_05_10</strain>
    </source>
</reference>
<feature type="signal peptide" evidence="21">
    <location>
        <begin position="1"/>
        <end position="40"/>
    </location>
</feature>
<dbReference type="FunFam" id="2.40.170.20:FF:000005">
    <property type="entry name" value="TonB-dependent siderophore receptor"/>
    <property type="match status" value="1"/>
</dbReference>
<feature type="chain" id="PRO_5015035341" description="Metal-pseudopaline receptor CntO" evidence="21">
    <location>
        <begin position="41"/>
        <end position="820"/>
    </location>
</feature>
<dbReference type="SMR" id="A0A0C7CQY7"/>
<evidence type="ECO:0000256" key="4">
    <source>
        <dbReference type="ARBA" id="ARBA00022452"/>
    </source>
</evidence>
<feature type="disulfide bond" evidence="28">
    <location>
        <begin position="798"/>
        <end position="804"/>
    </location>
</feature>
<evidence type="ECO:0000256" key="14">
    <source>
        <dbReference type="ARBA" id="ARBA00023136"/>
    </source>
</evidence>
<reference evidence="25 27" key="4">
    <citation type="submission" date="2017-05" db="EMBL/GenBank/DDBJ databases">
        <authorList>
            <person name="Song R."/>
            <person name="Chenine A.L."/>
            <person name="Ruprecht R.M."/>
        </authorList>
    </citation>
    <scope>NUCLEOTIDE SEQUENCE [LARGE SCALE GENOMIC DNA]</scope>
    <source>
        <strain evidence="25 27">S567_C10_BS</strain>
    </source>
</reference>
<dbReference type="InterPro" id="IPR039426">
    <property type="entry name" value="TonB-dep_rcpt-like"/>
</dbReference>
<dbReference type="PANTHER" id="PTHR32552:SF68">
    <property type="entry name" value="FERRICHROME OUTER MEMBRANE TRANSPORTER_PHAGE RECEPTOR"/>
    <property type="match status" value="1"/>
</dbReference>
<dbReference type="NCBIfam" id="TIGR01783">
    <property type="entry name" value="TonB-siderophor"/>
    <property type="match status" value="1"/>
</dbReference>
<keyword evidence="15 23" id="KW-0675">Receptor</keyword>
<evidence type="ECO:0000256" key="9">
    <source>
        <dbReference type="ARBA" id="ARBA00022906"/>
    </source>
</evidence>
<evidence type="ECO:0000256" key="15">
    <source>
        <dbReference type="ARBA" id="ARBA00023170"/>
    </source>
</evidence>
<reference evidence="26" key="1">
    <citation type="submission" date="2015-06" db="EMBL/GenBank/DDBJ databases">
        <authorList>
            <person name="Radhakrishnan Rajesh"/>
            <person name="Underwood Anthony"/>
            <person name="Al-Shahib Ali"/>
        </authorList>
    </citation>
    <scope>NUCLEOTIDE SEQUENCE [LARGE SCALE GENOMIC DNA]</scope>
    <source>
        <strain evidence="26">P19_London_7_VIM_2_05_10</strain>
    </source>
</reference>
<evidence type="ECO:0000256" key="8">
    <source>
        <dbReference type="ARBA" id="ARBA00022729"/>
    </source>
</evidence>
<sequence>MTATAVVLRNAPSSLDFPRASRLSRSVRAALLSLAMAAGAAPLCASAAEAAAEQARPYAIPAGQLGDVLNRFAREAGITLSATPAQTGGYSSQGLRGSFTVQQGLARLLADTPLEAEDQGDGSFVLREAPAKDGDVLNMQAVEVFALGNNLGSTDGYLATHSQIATKTSKPLLETSQTVSVITREQIDDTASKTVQQAMRYTPGIFTGQVGASNRYDYVVMRGFADNSVDNIYLDGLKAMGDSGTFSSMQVDPYFLERIDVLKGPSSVLYGRSLPGGLVALTSKKPLYEDYRQITGSIGNMGQKEMGFDFSGPLDEEKRIAYRLIGLGKGSDTQFDHVKEERYAIAPTLAIDFSDDTTLTLQGYLQHDPNGGYHGGVPADGTLSHHNGRHISREFFDGEPSKDDFDRTQRMFGYQLEHRIDDVWSARQNFRYLDSDVDLSQVYAYGWSASEPNKLNRYFSGAREHLQAYIVDNMLQAEFATGAARHTLLTGLDYQRRRTVVDWRSGSASALDAFNPVYGDDAISYFPDDNHTRRLEQTGVYLQDLIDIDQWRFSLGLRQDWVSVTDKNRSTGSKADDDWEKFTGRIGALYLFDNGLAPYVSYSESFNPNAYSDASGTPLAPTEGKQWELGLKFQAPGSNSFYTASLFHITQENVASKEPQDNFYTSVGEVRSQGLELEAHTQLSDNLKLLGSYTYTDITYTKSLDGNQGHTPNQAPKHMASLWADYAFDAGPLSGLSIGGGARYVGETWADKENTLRVPDYTLVDARIGYDLGKLGLKGLDVSLNANNLLDKDYVASCYSLDFCYFGEKRNVTATVNYQF</sequence>
<keyword evidence="28" id="KW-0002">3D-structure</keyword>
<accession>A0A1S1CAD3</accession>
<dbReference type="FunFam" id="2.170.130.10:FF:000001">
    <property type="entry name" value="Catecholate siderophore TonB-dependent receptor"/>
    <property type="match status" value="1"/>
</dbReference>
<keyword evidence="8 21" id="KW-0732">Signal</keyword>
<organism evidence="23">
    <name type="scientific">Pseudomonas aeruginosa</name>
    <dbReference type="NCBI Taxonomy" id="287"/>
    <lineage>
        <taxon>Bacteria</taxon>
        <taxon>Pseudomonadati</taxon>
        <taxon>Pseudomonadota</taxon>
        <taxon>Gammaproteobacteria</taxon>
        <taxon>Pseudomonadales</taxon>
        <taxon>Pseudomonadaceae</taxon>
        <taxon>Pseudomonas</taxon>
    </lineage>
</organism>
<dbReference type="InterPro" id="IPR012910">
    <property type="entry name" value="Plug_dom"/>
</dbReference>
<dbReference type="Proteomes" id="UP000194857">
    <property type="component" value="Unassembled WGS sequence"/>
</dbReference>
<evidence type="ECO:0000256" key="3">
    <source>
        <dbReference type="ARBA" id="ARBA00022448"/>
    </source>
</evidence>
<evidence type="ECO:0000259" key="22">
    <source>
        <dbReference type="SMART" id="SM00965"/>
    </source>
</evidence>
<dbReference type="InterPro" id="IPR011662">
    <property type="entry name" value="Secretin/TonB_short_N"/>
</dbReference>
<keyword evidence="14 19" id="KW-0472">Membrane</keyword>
<evidence type="ECO:0000256" key="5">
    <source>
        <dbReference type="ARBA" id="ARBA00022496"/>
    </source>
</evidence>
<dbReference type="GO" id="GO:0038023">
    <property type="term" value="F:signaling receptor activity"/>
    <property type="evidence" value="ECO:0007669"/>
    <property type="project" value="InterPro"/>
</dbReference>
<dbReference type="GO" id="GO:0006829">
    <property type="term" value="P:zinc ion transport"/>
    <property type="evidence" value="ECO:0007669"/>
    <property type="project" value="UniProtKB-KW"/>
</dbReference>
<evidence type="ECO:0000256" key="21">
    <source>
        <dbReference type="SAM" id="SignalP"/>
    </source>
</evidence>
<evidence type="ECO:0000256" key="11">
    <source>
        <dbReference type="ARBA" id="ARBA00023065"/>
    </source>
</evidence>
<keyword evidence="7 19" id="KW-0812">Transmembrane</keyword>
<dbReference type="PROSITE" id="PS52016">
    <property type="entry name" value="TONB_DEPENDENT_REC_3"/>
    <property type="match status" value="1"/>
</dbReference>
<dbReference type="EMBL" id="NFFZ01000006">
    <property type="protein sequence ID" value="OTI61687.1"/>
    <property type="molecule type" value="Genomic_DNA"/>
</dbReference>
<keyword evidence="12 20" id="KW-0798">TonB box</keyword>
<reference evidence="28" key="5">
    <citation type="journal article" date="2023" name="Proc. Natl. Acad. Sci. U.S.A.">
        <title>Interactions of TonB-dependent transporter FoxA with siderophores and antibiotics that affect binding, uptake, and signal transduction.</title>
        <authorList>
            <person name="Chan D.C.K."/>
            <person name="Josts I."/>
            <person name="Koteva K."/>
            <person name="Wright G.D."/>
            <person name="Tidow H."/>
            <person name="Burrows L.L."/>
        </authorList>
    </citation>
    <scope>X-RAY CRYSTALLOGRAPHY (2.49 ANGSTROMS)</scope>
    <scope>DISULFIDE BONDS</scope>
</reference>
<dbReference type="SUPFAM" id="SSF56935">
    <property type="entry name" value="Porins"/>
    <property type="match status" value="1"/>
</dbReference>
<keyword evidence="5" id="KW-0410">Iron transport</keyword>